<dbReference type="InterPro" id="IPR002347">
    <property type="entry name" value="SDR_fam"/>
</dbReference>
<feature type="domain" description="Ketoreductase" evidence="2">
    <location>
        <begin position="6"/>
        <end position="186"/>
    </location>
</feature>
<dbReference type="PANTHER" id="PTHR42879:SF2">
    <property type="entry name" value="3-OXOACYL-[ACYL-CARRIER-PROTEIN] REDUCTASE FABG"/>
    <property type="match status" value="1"/>
</dbReference>
<evidence type="ECO:0000259" key="2">
    <source>
        <dbReference type="SMART" id="SM00822"/>
    </source>
</evidence>
<protein>
    <submittedName>
        <fullName evidence="3">SDR family oxidoreductase</fullName>
    </submittedName>
</protein>
<comment type="similarity">
    <text evidence="1">Belongs to the short-chain dehydrogenases/reductases (SDR) family.</text>
</comment>
<dbReference type="PROSITE" id="PS00061">
    <property type="entry name" value="ADH_SHORT"/>
    <property type="match status" value="1"/>
</dbReference>
<evidence type="ECO:0000256" key="1">
    <source>
        <dbReference type="ARBA" id="ARBA00006484"/>
    </source>
</evidence>
<dbReference type="InterPro" id="IPR036291">
    <property type="entry name" value="NAD(P)-bd_dom_sf"/>
</dbReference>
<reference evidence="4" key="1">
    <citation type="submission" date="2023-07" db="EMBL/GenBank/DDBJ databases">
        <title>30 novel species of actinomycetes from the DSMZ collection.</title>
        <authorList>
            <person name="Nouioui I."/>
        </authorList>
    </citation>
    <scope>NUCLEOTIDE SEQUENCE [LARGE SCALE GENOMIC DNA]</scope>
    <source>
        <strain evidence="4">DSM 45834</strain>
    </source>
</reference>
<keyword evidence="4" id="KW-1185">Reference proteome</keyword>
<name>A0ABU2NEQ1_9PSEU</name>
<dbReference type="Proteomes" id="UP001183202">
    <property type="component" value="Unassembled WGS sequence"/>
</dbReference>
<evidence type="ECO:0000313" key="4">
    <source>
        <dbReference type="Proteomes" id="UP001183202"/>
    </source>
</evidence>
<dbReference type="SMART" id="SM00822">
    <property type="entry name" value="PKS_KR"/>
    <property type="match status" value="1"/>
</dbReference>
<dbReference type="CDD" id="cd05233">
    <property type="entry name" value="SDR_c"/>
    <property type="match status" value="1"/>
</dbReference>
<dbReference type="Pfam" id="PF13561">
    <property type="entry name" value="adh_short_C2"/>
    <property type="match status" value="1"/>
</dbReference>
<dbReference type="PRINTS" id="PR00080">
    <property type="entry name" value="SDRFAMILY"/>
</dbReference>
<gene>
    <name evidence="3" type="ORF">RM445_23205</name>
</gene>
<dbReference type="Gene3D" id="3.40.50.720">
    <property type="entry name" value="NAD(P)-binding Rossmann-like Domain"/>
    <property type="match status" value="1"/>
</dbReference>
<dbReference type="InterPro" id="IPR057326">
    <property type="entry name" value="KR_dom"/>
</dbReference>
<dbReference type="SUPFAM" id="SSF51735">
    <property type="entry name" value="NAD(P)-binding Rossmann-fold domains"/>
    <property type="match status" value="1"/>
</dbReference>
<proteinExistence type="inferred from homology"/>
<dbReference type="InterPro" id="IPR050259">
    <property type="entry name" value="SDR"/>
</dbReference>
<dbReference type="NCBIfam" id="NF009466">
    <property type="entry name" value="PRK12826.1-2"/>
    <property type="match status" value="1"/>
</dbReference>
<comment type="caution">
    <text evidence="3">The sequence shown here is derived from an EMBL/GenBank/DDBJ whole genome shotgun (WGS) entry which is preliminary data.</text>
</comment>
<organism evidence="3 4">
    <name type="scientific">Pseudonocardia charpentierae</name>
    <dbReference type="NCBI Taxonomy" id="3075545"/>
    <lineage>
        <taxon>Bacteria</taxon>
        <taxon>Bacillati</taxon>
        <taxon>Actinomycetota</taxon>
        <taxon>Actinomycetes</taxon>
        <taxon>Pseudonocardiales</taxon>
        <taxon>Pseudonocardiaceae</taxon>
        <taxon>Pseudonocardia</taxon>
    </lineage>
</organism>
<dbReference type="RefSeq" id="WP_311558944.1">
    <property type="nucleotide sequence ID" value="NZ_JAVREJ010000018.1"/>
</dbReference>
<accession>A0ABU2NEQ1</accession>
<evidence type="ECO:0000313" key="3">
    <source>
        <dbReference type="EMBL" id="MDT0352440.1"/>
    </source>
</evidence>
<sequence>MSEARRVVVTAGGGGIGLIIAKAFVAAGDRVHVCDVNAEAVERVTRDDPAITGTVCDIADRAAVERFVEEAVDELGGIDVLVNNAGIAGPTTSVENLDPDEWDSVLAVNLTGPFNVTRLAIPHLKKSGNGVIIMMSSVGGRFGYANRSTYATTKRALIALAETLALELGDHGVRVNTIAPGAVSGPRMDGVLQARAAATGRDLNDVLTDALGIQAIKRFADPQDIAELALFLAGEHATTITGQTFAIDGGAKAPQ</sequence>
<dbReference type="InterPro" id="IPR020904">
    <property type="entry name" value="Sc_DH/Rdtase_CS"/>
</dbReference>
<dbReference type="EMBL" id="JAVREJ010000018">
    <property type="protein sequence ID" value="MDT0352440.1"/>
    <property type="molecule type" value="Genomic_DNA"/>
</dbReference>
<dbReference type="PANTHER" id="PTHR42879">
    <property type="entry name" value="3-OXOACYL-(ACYL-CARRIER-PROTEIN) REDUCTASE"/>
    <property type="match status" value="1"/>
</dbReference>
<dbReference type="PRINTS" id="PR00081">
    <property type="entry name" value="GDHRDH"/>
</dbReference>